<feature type="region of interest" description="Disordered" evidence="1">
    <location>
        <begin position="1"/>
        <end position="22"/>
    </location>
</feature>
<dbReference type="Gene3D" id="1.25.10.10">
    <property type="entry name" value="Leucine-rich Repeat Variant"/>
    <property type="match status" value="1"/>
</dbReference>
<gene>
    <name evidence="3" type="primary">LOC102808886</name>
</gene>
<dbReference type="InterPro" id="IPR011989">
    <property type="entry name" value="ARM-like"/>
</dbReference>
<dbReference type="SUPFAM" id="SSF56112">
    <property type="entry name" value="Protein kinase-like (PK-like)"/>
    <property type="match status" value="1"/>
</dbReference>
<keyword evidence="2" id="KW-1185">Reference proteome</keyword>
<dbReference type="PANTHER" id="PTHR12984:SF15">
    <property type="entry name" value="PROTEIN-ASSOCIATING WITH THE CARBOXYL-TERMINAL DOMAIN OF EZRIN"/>
    <property type="match status" value="1"/>
</dbReference>
<sequence>MGTETSILQGCDLEEPLETPSQQDWTIHPAKRNDGSRVSVFVHKKTEQQNDKRIEHAAKGGVSHNNVYTSSIYVSQDGGWRLGGMEQLCKFHEATIQFLEQMCPMRNSKIIPPEEQEKSTCTLSAEFGHARDAYAFGVLAQELLAYLGELGDIAVDFSTVIEQFLNPDPTQRPKLKTLLCNKLFKNDFLQIINFLNNITIKSESEKTLFFKSLVPKLLELPSSLVAARLVPKLLTRFVMADFDAVEYVFPHLFTPNSDPMSETGFQDGHVNPILPVQEFKESIIPIIEKIICVRETHVRLALLKYFASYVHLFDTDVLRKTILPQMLLGLRDSNDDIVSSSLHALAEIVSILGGKTVVGGPRRKLFLDGRPK</sequence>
<dbReference type="RefSeq" id="XP_006821787.1">
    <property type="nucleotide sequence ID" value="XM_006821724.1"/>
</dbReference>
<evidence type="ECO:0000313" key="2">
    <source>
        <dbReference type="Proteomes" id="UP000694865"/>
    </source>
</evidence>
<proteinExistence type="predicted"/>
<evidence type="ECO:0000313" key="3">
    <source>
        <dbReference type="RefSeq" id="XP_006821787.1"/>
    </source>
</evidence>
<dbReference type="InterPro" id="IPR016024">
    <property type="entry name" value="ARM-type_fold"/>
</dbReference>
<dbReference type="InterPro" id="IPR051177">
    <property type="entry name" value="CIK-Related_Protein"/>
</dbReference>
<dbReference type="Gene3D" id="1.10.510.10">
    <property type="entry name" value="Transferase(Phosphotransferase) domain 1"/>
    <property type="match status" value="1"/>
</dbReference>
<dbReference type="PANTHER" id="PTHR12984">
    <property type="entry name" value="SCY1-RELATED S/T PROTEIN KINASE-LIKE"/>
    <property type="match status" value="1"/>
</dbReference>
<accession>A0ABM0MP46</accession>
<reference evidence="3" key="1">
    <citation type="submission" date="2025-08" db="UniProtKB">
        <authorList>
            <consortium name="RefSeq"/>
        </authorList>
    </citation>
    <scope>IDENTIFICATION</scope>
    <source>
        <tissue evidence="3">Testes</tissue>
    </source>
</reference>
<evidence type="ECO:0000256" key="1">
    <source>
        <dbReference type="SAM" id="MobiDB-lite"/>
    </source>
</evidence>
<name>A0ABM0MP46_SACKO</name>
<organism evidence="2 3">
    <name type="scientific">Saccoglossus kowalevskii</name>
    <name type="common">Acorn worm</name>
    <dbReference type="NCBI Taxonomy" id="10224"/>
    <lineage>
        <taxon>Eukaryota</taxon>
        <taxon>Metazoa</taxon>
        <taxon>Hemichordata</taxon>
        <taxon>Enteropneusta</taxon>
        <taxon>Harrimaniidae</taxon>
        <taxon>Saccoglossus</taxon>
    </lineage>
</organism>
<dbReference type="InterPro" id="IPR011009">
    <property type="entry name" value="Kinase-like_dom_sf"/>
</dbReference>
<dbReference type="GeneID" id="102808886"/>
<protein>
    <submittedName>
        <fullName evidence="3">Protein-associating with the carboxyl-terminal domain of ezrin-like</fullName>
    </submittedName>
</protein>
<feature type="non-terminal residue" evidence="3">
    <location>
        <position position="372"/>
    </location>
</feature>
<dbReference type="Proteomes" id="UP000694865">
    <property type="component" value="Unplaced"/>
</dbReference>
<dbReference type="SUPFAM" id="SSF48371">
    <property type="entry name" value="ARM repeat"/>
    <property type="match status" value="1"/>
</dbReference>